<keyword evidence="2" id="KW-1185">Reference proteome</keyword>
<accession>A0A843WD59</accession>
<protein>
    <recommendedName>
        <fullName evidence="3">Aminotransferase-like plant mobile domain-containing protein</fullName>
    </recommendedName>
</protein>
<comment type="caution">
    <text evidence="1">The sequence shown here is derived from an EMBL/GenBank/DDBJ whole genome shotgun (WGS) entry which is preliminary data.</text>
</comment>
<reference evidence="1" key="1">
    <citation type="submission" date="2017-07" db="EMBL/GenBank/DDBJ databases">
        <title>Taro Niue Genome Assembly and Annotation.</title>
        <authorList>
            <person name="Atibalentja N."/>
            <person name="Keating K."/>
            <person name="Fields C.J."/>
        </authorList>
    </citation>
    <scope>NUCLEOTIDE SEQUENCE</scope>
    <source>
        <strain evidence="1">Niue_2</strain>
        <tissue evidence="1">Leaf</tissue>
    </source>
</reference>
<dbReference type="Proteomes" id="UP000652761">
    <property type="component" value="Unassembled WGS sequence"/>
</dbReference>
<dbReference type="EMBL" id="NMUH01003276">
    <property type="protein sequence ID" value="MQM04748.1"/>
    <property type="molecule type" value="Genomic_DNA"/>
</dbReference>
<evidence type="ECO:0000313" key="1">
    <source>
        <dbReference type="EMBL" id="MQM04748.1"/>
    </source>
</evidence>
<name>A0A843WD59_COLES</name>
<sequence length="284" mass="31671">MYEIPREELLALPHIFESPHQTENPWKLDEITHLAAYLAYWLCTFAMPLGDERGQTAILEPYYPHRFARNFGYDQRIPSGFEFLGLTRALRQRTVSLANPHVVEFISARASHCREAGHVDASPIRKKSASKKKASVAAPNPASSYEWWSDFVHACGLPPDAPADSLLPPDTFSDDLAKEWIVYLSSVLTSLGPHRKAFLVQRARSLDDVWSAVSSGARELGLFPQTVIPRPLESVLPSNTVSPSRHLAQPETRVRPDISLPALFPEATDSPHDDAGFMLTMFTA</sequence>
<evidence type="ECO:0000313" key="2">
    <source>
        <dbReference type="Proteomes" id="UP000652761"/>
    </source>
</evidence>
<organism evidence="1 2">
    <name type="scientific">Colocasia esculenta</name>
    <name type="common">Wild taro</name>
    <name type="synonym">Arum esculentum</name>
    <dbReference type="NCBI Taxonomy" id="4460"/>
    <lineage>
        <taxon>Eukaryota</taxon>
        <taxon>Viridiplantae</taxon>
        <taxon>Streptophyta</taxon>
        <taxon>Embryophyta</taxon>
        <taxon>Tracheophyta</taxon>
        <taxon>Spermatophyta</taxon>
        <taxon>Magnoliopsida</taxon>
        <taxon>Liliopsida</taxon>
        <taxon>Araceae</taxon>
        <taxon>Aroideae</taxon>
        <taxon>Colocasieae</taxon>
        <taxon>Colocasia</taxon>
    </lineage>
</organism>
<evidence type="ECO:0008006" key="3">
    <source>
        <dbReference type="Google" id="ProtNLM"/>
    </source>
</evidence>
<dbReference type="OrthoDB" id="2009712at2759"/>
<dbReference type="AlphaFoldDB" id="A0A843WD59"/>
<gene>
    <name evidence="1" type="ORF">Taro_037552</name>
</gene>
<proteinExistence type="predicted"/>